<sequence length="117" mass="13180">MFFVLSFICSNPQKISFLFHIASSTDHLQGEREGVEPEELPEIGAKDDESTSHAMRTDDITDPGPNSFSTDLSDIAETDQEENDNMYEHQENNQTTDGHNELTSNHNEHQEKPTDGN</sequence>
<evidence type="ECO:0000313" key="3">
    <source>
        <dbReference type="Proteomes" id="UP000023152"/>
    </source>
</evidence>
<accession>X6M204</accession>
<gene>
    <name evidence="2" type="ORF">RFI_30377</name>
</gene>
<evidence type="ECO:0000256" key="1">
    <source>
        <dbReference type="SAM" id="MobiDB-lite"/>
    </source>
</evidence>
<dbReference type="EMBL" id="ASPP01026603">
    <property type="protein sequence ID" value="ETO07015.1"/>
    <property type="molecule type" value="Genomic_DNA"/>
</dbReference>
<feature type="region of interest" description="Disordered" evidence="1">
    <location>
        <begin position="26"/>
        <end position="117"/>
    </location>
</feature>
<evidence type="ECO:0000313" key="2">
    <source>
        <dbReference type="EMBL" id="ETO07015.1"/>
    </source>
</evidence>
<keyword evidence="3" id="KW-1185">Reference proteome</keyword>
<dbReference type="AlphaFoldDB" id="X6M204"/>
<feature type="compositionally biased region" description="Acidic residues" evidence="1">
    <location>
        <begin position="74"/>
        <end position="85"/>
    </location>
</feature>
<reference evidence="2 3" key="1">
    <citation type="journal article" date="2013" name="Curr. Biol.">
        <title>The Genome of the Foraminiferan Reticulomyxa filosa.</title>
        <authorList>
            <person name="Glockner G."/>
            <person name="Hulsmann N."/>
            <person name="Schleicher M."/>
            <person name="Noegel A.A."/>
            <person name="Eichinger L."/>
            <person name="Gallinger C."/>
            <person name="Pawlowski J."/>
            <person name="Sierra R."/>
            <person name="Euteneuer U."/>
            <person name="Pillet L."/>
            <person name="Moustafa A."/>
            <person name="Platzer M."/>
            <person name="Groth M."/>
            <person name="Szafranski K."/>
            <person name="Schliwa M."/>
        </authorList>
    </citation>
    <scope>NUCLEOTIDE SEQUENCE [LARGE SCALE GENOMIC DNA]</scope>
</reference>
<protein>
    <submittedName>
        <fullName evidence="2">Uncharacterized protein</fullName>
    </submittedName>
</protein>
<dbReference type="Proteomes" id="UP000023152">
    <property type="component" value="Unassembled WGS sequence"/>
</dbReference>
<feature type="compositionally biased region" description="Polar residues" evidence="1">
    <location>
        <begin position="92"/>
        <end position="105"/>
    </location>
</feature>
<comment type="caution">
    <text evidence="2">The sequence shown here is derived from an EMBL/GenBank/DDBJ whole genome shotgun (WGS) entry which is preliminary data.</text>
</comment>
<name>X6M204_RETFI</name>
<feature type="compositionally biased region" description="Basic and acidic residues" evidence="1">
    <location>
        <begin position="106"/>
        <end position="117"/>
    </location>
</feature>
<organism evidence="2 3">
    <name type="scientific">Reticulomyxa filosa</name>
    <dbReference type="NCBI Taxonomy" id="46433"/>
    <lineage>
        <taxon>Eukaryota</taxon>
        <taxon>Sar</taxon>
        <taxon>Rhizaria</taxon>
        <taxon>Retaria</taxon>
        <taxon>Foraminifera</taxon>
        <taxon>Monothalamids</taxon>
        <taxon>Reticulomyxidae</taxon>
        <taxon>Reticulomyxa</taxon>
    </lineage>
</organism>
<feature type="compositionally biased region" description="Basic and acidic residues" evidence="1">
    <location>
        <begin position="44"/>
        <end position="59"/>
    </location>
</feature>
<proteinExistence type="predicted"/>